<keyword evidence="6 8" id="KW-0472">Membrane</keyword>
<evidence type="ECO:0000256" key="5">
    <source>
        <dbReference type="ARBA" id="ARBA00022729"/>
    </source>
</evidence>
<feature type="signal peptide" evidence="9">
    <location>
        <begin position="1"/>
        <end position="18"/>
    </location>
</feature>
<dbReference type="InterPro" id="IPR011050">
    <property type="entry name" value="Pectin_lyase_fold/virulence"/>
</dbReference>
<evidence type="ECO:0000256" key="9">
    <source>
        <dbReference type="SAM" id="SignalP"/>
    </source>
</evidence>
<dbReference type="SUPFAM" id="SSF51126">
    <property type="entry name" value="Pectin lyase-like"/>
    <property type="match status" value="1"/>
</dbReference>
<reference evidence="10" key="1">
    <citation type="submission" date="2017-05" db="UniProtKB">
        <authorList>
            <consortium name="EnsemblMetazoa"/>
        </authorList>
    </citation>
    <scope>IDENTIFICATION</scope>
</reference>
<evidence type="ECO:0000256" key="8">
    <source>
        <dbReference type="SAM" id="Phobius"/>
    </source>
</evidence>
<proteinExistence type="predicted"/>
<evidence type="ECO:0000256" key="4">
    <source>
        <dbReference type="ARBA" id="ARBA00022525"/>
    </source>
</evidence>
<name>A0A1X7UE90_AMPQE</name>
<evidence type="ECO:0000256" key="2">
    <source>
        <dbReference type="ARBA" id="ARBA00004442"/>
    </source>
</evidence>
<evidence type="ECO:0000256" key="1">
    <source>
        <dbReference type="ARBA" id="ARBA00004196"/>
    </source>
</evidence>
<feature type="transmembrane region" description="Helical" evidence="8">
    <location>
        <begin position="953"/>
        <end position="976"/>
    </location>
</feature>
<evidence type="ECO:0000256" key="6">
    <source>
        <dbReference type="ARBA" id="ARBA00023136"/>
    </source>
</evidence>
<dbReference type="OrthoDB" id="5989148at2759"/>
<dbReference type="SMART" id="SM00710">
    <property type="entry name" value="PbH1"/>
    <property type="match status" value="10"/>
</dbReference>
<feature type="transmembrane region" description="Helical" evidence="8">
    <location>
        <begin position="869"/>
        <end position="888"/>
    </location>
</feature>
<dbReference type="InterPro" id="IPR012334">
    <property type="entry name" value="Pectin_lyas_fold"/>
</dbReference>
<dbReference type="EnsemblMetazoa" id="Aqu2.1.25806_001">
    <property type="protein sequence ID" value="Aqu2.1.25806_001"/>
    <property type="gene ID" value="Aqu2.1.25806"/>
</dbReference>
<keyword evidence="5 9" id="KW-0732">Signal</keyword>
<dbReference type="InterPro" id="IPR003368">
    <property type="entry name" value="POMP_repeat"/>
</dbReference>
<feature type="transmembrane region" description="Helical" evidence="8">
    <location>
        <begin position="922"/>
        <end position="941"/>
    </location>
</feature>
<feature type="transmembrane region" description="Helical" evidence="8">
    <location>
        <begin position="1107"/>
        <end position="1132"/>
    </location>
</feature>
<evidence type="ECO:0008006" key="11">
    <source>
        <dbReference type="Google" id="ProtNLM"/>
    </source>
</evidence>
<dbReference type="NCBIfam" id="TIGR01376">
    <property type="entry name" value="POMP_repeat"/>
    <property type="match status" value="1"/>
</dbReference>
<accession>A0A1X7UE90</accession>
<protein>
    <recommendedName>
        <fullName evidence="11">Right handed beta helix domain-containing protein</fullName>
    </recommendedName>
</protein>
<dbReference type="AlphaFoldDB" id="A0A1X7UE90"/>
<feature type="transmembrane region" description="Helical" evidence="8">
    <location>
        <begin position="1013"/>
        <end position="1033"/>
    </location>
</feature>
<feature type="chain" id="PRO_5010871295" description="Right handed beta helix domain-containing protein" evidence="9">
    <location>
        <begin position="19"/>
        <end position="1186"/>
    </location>
</feature>
<dbReference type="InterPro" id="IPR006626">
    <property type="entry name" value="PbH1"/>
</dbReference>
<evidence type="ECO:0000256" key="3">
    <source>
        <dbReference type="ARBA" id="ARBA00004613"/>
    </source>
</evidence>
<feature type="transmembrane region" description="Helical" evidence="8">
    <location>
        <begin position="785"/>
        <end position="810"/>
    </location>
</feature>
<feature type="transmembrane region" description="Helical" evidence="8">
    <location>
        <begin position="1069"/>
        <end position="1087"/>
    </location>
</feature>
<keyword evidence="4" id="KW-0964">Secreted</keyword>
<organism evidence="10">
    <name type="scientific">Amphimedon queenslandica</name>
    <name type="common">Sponge</name>
    <dbReference type="NCBI Taxonomy" id="400682"/>
    <lineage>
        <taxon>Eukaryota</taxon>
        <taxon>Metazoa</taxon>
        <taxon>Porifera</taxon>
        <taxon>Demospongiae</taxon>
        <taxon>Heteroscleromorpha</taxon>
        <taxon>Haplosclerida</taxon>
        <taxon>Niphatidae</taxon>
        <taxon>Amphimedon</taxon>
    </lineage>
</organism>
<evidence type="ECO:0000256" key="7">
    <source>
        <dbReference type="ARBA" id="ARBA00023237"/>
    </source>
</evidence>
<feature type="transmembrane region" description="Helical" evidence="8">
    <location>
        <begin position="1039"/>
        <end position="1057"/>
    </location>
</feature>
<comment type="subcellular location">
    <subcellularLocation>
        <location evidence="1">Cell envelope</location>
    </subcellularLocation>
    <subcellularLocation>
        <location evidence="2">Cell outer membrane</location>
    </subcellularLocation>
    <subcellularLocation>
        <location evidence="3">Secreted</location>
    </subcellularLocation>
</comment>
<sequence length="1186" mass="130766">MRCLEIGLLLPFIVIIQCHFFYADVDQKVFYVYPNGEPSKCPSGNNNCSTLEDYVSSGAFENLSNNSVFHFIPGIHSLNSSIIIIQPSIDITFEGLREMGQGPHQTAMESPAIIQCTENVTLFVRCNHIQLSKVTLKNCGDKYATIDLSSAITISDSYNVTMTYVSIQESPLGGLTLNLVVHCQIYNSSFYSNNHDTPDNRTMTITALYINPLSPLYTSNWSFVMSKSNITNNRFNGLSIVNRQSEYFIGIQLEMVYAANNSVINFGIFPYSDYFDLNVNGLVSTGSLVGFILHKKEQVLSKRKPNILMTNCSITYNKFYGMKVVWHGSGSCSFCLKSSNFSHNAGILGSALEITTDQFVNTQSGIDVILHKVTFDNNTIYNLYAKNATISPAFAMTVKISNVNSVSINNCTFSSNKGSGLGLINTYVTFNGDVYFINNTAYNGGGIYMISSSVLFLSLGSLLKFVGNHANNSGGAINVEQIVLTVDLNSNSGQVSNRCFFQLPDNYVDQVNTYFHFEDNTASVAGSVLYGGTTRQCLQGPEKVLPDQFNRISKFYNQPGLSVISSGPRGMCFCTNNLPDCSLKSISMSAIPGEIIEFAVAVVGQDYNTTTGIIIISSDSGELSNQNVSSAVCANLTHEVTANNNETNRIKVSISIHFETNFFQPPLIIDVNVLPCLPGTYLSQQSHVCECDNSIKNATISCNGTGAVVIKEGNSWIGPNYNNCTNIVYQFCPYDYCIQSQVTFPLNESDRQCALNRSGLLCGRCSEGLSLMLGSNNCGECTNDYLSLIIPFSLAGVVLVILLLVLNLTVTVGTINGLLFFANVIKINQPLFYGTDSVPVLSQFISWINLDLGIKTCFFAGMTTCTKTALQFVFPFYLWFLILLIIFLSRRFSKLSQLIGKNSVPVLCTLLLLSYTKLLRTIISIFIVANPSSTCTGFVWYNSGEPYFTGCHLVLFIIAIAALLLFLPYTLFLLLFPLWEICRSKWNFGTSFYLKLKPFFDAYAGPYTDMFRIWPGLLLVARIVLAVLIVVSPTYDEPIGLLVTITALLIVTLSFGSVYKNKKLHSLDILYLLCLLAIFFCLFGALIQNGGESNRLPSFTNRNKARIGIGAIFSIAFIGFLGILAYHVYICFNCRAIGRKGSHTIQVEEVASDKYSHLNTAPTASEFPALIRPECREPLLESADNN</sequence>
<dbReference type="Gene3D" id="2.160.20.10">
    <property type="entry name" value="Single-stranded right-handed beta-helix, Pectin lyase-like"/>
    <property type="match status" value="1"/>
</dbReference>
<keyword evidence="7" id="KW-0998">Cell outer membrane</keyword>
<evidence type="ECO:0000313" key="10">
    <source>
        <dbReference type="EnsemblMetazoa" id="Aqu2.1.25806_001"/>
    </source>
</evidence>
<keyword evidence="8" id="KW-0812">Transmembrane</keyword>
<dbReference type="GO" id="GO:0005576">
    <property type="term" value="C:extracellular region"/>
    <property type="evidence" value="ECO:0007669"/>
    <property type="project" value="UniProtKB-SubCell"/>
</dbReference>
<keyword evidence="8" id="KW-1133">Transmembrane helix</keyword>
<dbReference type="InParanoid" id="A0A1X7UE90"/>